<accession>A0ACC2IR67</accession>
<organism evidence="1 2">
    <name type="scientific">Boeremia exigua</name>
    <dbReference type="NCBI Taxonomy" id="749465"/>
    <lineage>
        <taxon>Eukaryota</taxon>
        <taxon>Fungi</taxon>
        <taxon>Dikarya</taxon>
        <taxon>Ascomycota</taxon>
        <taxon>Pezizomycotina</taxon>
        <taxon>Dothideomycetes</taxon>
        <taxon>Pleosporomycetidae</taxon>
        <taxon>Pleosporales</taxon>
        <taxon>Pleosporineae</taxon>
        <taxon>Didymellaceae</taxon>
        <taxon>Boeremia</taxon>
    </lineage>
</organism>
<evidence type="ECO:0000313" key="2">
    <source>
        <dbReference type="Proteomes" id="UP001153331"/>
    </source>
</evidence>
<protein>
    <submittedName>
        <fullName evidence="1">Uncharacterized protein</fullName>
    </submittedName>
</protein>
<gene>
    <name evidence="1" type="ORF">OPT61_g1167</name>
</gene>
<dbReference type="Proteomes" id="UP001153331">
    <property type="component" value="Unassembled WGS sequence"/>
</dbReference>
<dbReference type="EMBL" id="JAPHNI010000044">
    <property type="protein sequence ID" value="KAJ8117694.1"/>
    <property type="molecule type" value="Genomic_DNA"/>
</dbReference>
<evidence type="ECO:0000313" key="1">
    <source>
        <dbReference type="EMBL" id="KAJ8117694.1"/>
    </source>
</evidence>
<comment type="caution">
    <text evidence="1">The sequence shown here is derived from an EMBL/GenBank/DDBJ whole genome shotgun (WGS) entry which is preliminary data.</text>
</comment>
<reference evidence="1" key="1">
    <citation type="submission" date="2022-11" db="EMBL/GenBank/DDBJ databases">
        <title>Genome Sequence of Boeremia exigua.</title>
        <authorList>
            <person name="Buettner E."/>
        </authorList>
    </citation>
    <scope>NUCLEOTIDE SEQUENCE</scope>
    <source>
        <strain evidence="1">CU02</strain>
    </source>
</reference>
<proteinExistence type="predicted"/>
<sequence length="842" mass="92449">MAITVEDKPHNVEVNEHIPVNPTPAETSQLGHLANQEDHEVGKLASFRKYPWACFWSVYAVWVVLLVSFENQAAGAVIGIPQFRKDFGHPLTAADGSVSYVIDANWQAAFQGAPVASAIVGALGCGQLADWLGRRMVIMLCLVVTFCAITVEFIATTPEVFFGGKFLNGFVVGALASVTVTYIGEVAPFALRGMLTCLTALAYTLGPLTAALILNTTGVYNTRWAYRAVFCAQFGFAAVAAILVPFMPESPTWLVSKNRQEAALKALSGLGYKGEAGQTRLAGVNNTLEQARKETEGVTYLECFRKSNLRRTIISIMPLSIQALSGVAFAASYFTYYMQLVGFSTEMSFKLQIVQQVLSLVGNVMSWYLVDRVGRRNLTFWGLVVLTVILFVMAGCAVAGTVSALKGAITMILLYCWWYNVTIGATAYTILCETSTSRLRVKTIAIGLALQNALQTMWSFVLPYLFNPDKLNLGGRLGFIFGGLSVLCLVYLWFYQPETAGRTYEELDEMFMKGVPARHFKKYQTDAQAMGEAVKEKEDLPCNTTYLQAAVLGGGPDCFLACNIRIAAGTTRASPSKAVQPPKHDLKHAEHQWHVRRVETDAYAPISRAYVHSLVERVALLEKLLEDQGVIAPPANYPPEIRQRPYRSRNTSSADNSSSLSSTPRETATSEDYTKSPPHCSSNQTQDVRLALNAKKRSSASLLAKRGSSTSRKRARNDSLISPGDIEVNSPVDTPLDPVAQYDESLQLDQMNIAPTTQGFLWPTSYHRTCSSATLLPVSQGEHTEYNAFGGWENDRFGYYDLNSHMTTQDTGDLPSTHHYDSSNQMRGNGMNLDFMPLGISS</sequence>
<name>A0ACC2IR67_9PLEO</name>
<keyword evidence="2" id="KW-1185">Reference proteome</keyword>